<evidence type="ECO:0008006" key="4">
    <source>
        <dbReference type="Google" id="ProtNLM"/>
    </source>
</evidence>
<organism evidence="2 3">
    <name type="scientific">Entomortierella chlamydospora</name>
    <dbReference type="NCBI Taxonomy" id="101097"/>
    <lineage>
        <taxon>Eukaryota</taxon>
        <taxon>Fungi</taxon>
        <taxon>Fungi incertae sedis</taxon>
        <taxon>Mucoromycota</taxon>
        <taxon>Mortierellomycotina</taxon>
        <taxon>Mortierellomycetes</taxon>
        <taxon>Mortierellales</taxon>
        <taxon>Mortierellaceae</taxon>
        <taxon>Entomortierella</taxon>
    </lineage>
</organism>
<protein>
    <recommendedName>
        <fullName evidence="4">Glycoside hydrolase subgroup catalytic core</fullName>
    </recommendedName>
</protein>
<proteinExistence type="predicted"/>
<gene>
    <name evidence="2" type="ORF">BGZ80_002438</name>
</gene>
<dbReference type="Gene3D" id="3.20.20.80">
    <property type="entry name" value="Glycosidases"/>
    <property type="match status" value="1"/>
</dbReference>
<name>A0A9P6N2N4_9FUNG</name>
<feature type="compositionally biased region" description="Polar residues" evidence="1">
    <location>
        <begin position="13"/>
        <end position="24"/>
    </location>
</feature>
<dbReference type="Proteomes" id="UP000703661">
    <property type="component" value="Unassembled WGS sequence"/>
</dbReference>
<feature type="region of interest" description="Disordered" evidence="1">
    <location>
        <begin position="1"/>
        <end position="24"/>
    </location>
</feature>
<sequence>MTNAGTWCGKSYSEPTNQQPSVSNSGVFAALPPWPPADALAVTPRWKPIYETDDSVEFVVDVPSDIIETNIIFYFGAGKTHETHVHPGINVIAVPKAKVGVTSTVTALLGSARANATFTIYKRPSPGTQIVVRVDYMHGSLVQETTRAAAAAVTPVFPFGMYVEYEPFTVKDPVGAMKELRDMGINFINIVPPYDARLKAVLEAAKDHGIWVQYDMRHTYVSAVNITAEINDVKSYESIFSWYTSDEPDGELTASEPRNSINAYNTVNSIDPHRPTMLALNCMRNSAGQYANAADILMTDVYPIGISTKACNAEIGCCGCDECIGDFAIDIRHRMHSYRSQLAQVGKPRMPIWMVTQAFSDPNTYWSREATPSEFRLISYISLIHGAKGVLSWIYPGNMSPKLRAIIPTLSAELVPLGSKFILGGKQIVEYSDGKITAGAWIKDNAKLFVVTNPTYRQVTLTNAQIKAIFGDDYKLIKAGETLPALAIRIITA</sequence>
<evidence type="ECO:0000256" key="1">
    <source>
        <dbReference type="SAM" id="MobiDB-lite"/>
    </source>
</evidence>
<keyword evidence="3" id="KW-1185">Reference proteome</keyword>
<dbReference type="InterPro" id="IPR017853">
    <property type="entry name" value="GH"/>
</dbReference>
<evidence type="ECO:0000313" key="2">
    <source>
        <dbReference type="EMBL" id="KAG0021420.1"/>
    </source>
</evidence>
<dbReference type="EMBL" id="JAAAID010000160">
    <property type="protein sequence ID" value="KAG0021420.1"/>
    <property type="molecule type" value="Genomic_DNA"/>
</dbReference>
<dbReference type="AlphaFoldDB" id="A0A9P6N2N4"/>
<reference evidence="2" key="1">
    <citation type="journal article" date="2020" name="Fungal Divers.">
        <title>Resolving the Mortierellaceae phylogeny through synthesis of multi-gene phylogenetics and phylogenomics.</title>
        <authorList>
            <person name="Vandepol N."/>
            <person name="Liber J."/>
            <person name="Desiro A."/>
            <person name="Na H."/>
            <person name="Kennedy M."/>
            <person name="Barry K."/>
            <person name="Grigoriev I.V."/>
            <person name="Miller A.N."/>
            <person name="O'Donnell K."/>
            <person name="Stajich J.E."/>
            <person name="Bonito G."/>
        </authorList>
    </citation>
    <scope>NUCLEOTIDE SEQUENCE</scope>
    <source>
        <strain evidence="2">NRRL 2769</strain>
    </source>
</reference>
<comment type="caution">
    <text evidence="2">The sequence shown here is derived from an EMBL/GenBank/DDBJ whole genome shotgun (WGS) entry which is preliminary data.</text>
</comment>
<evidence type="ECO:0000313" key="3">
    <source>
        <dbReference type="Proteomes" id="UP000703661"/>
    </source>
</evidence>
<dbReference type="SUPFAM" id="SSF51445">
    <property type="entry name" value="(Trans)glycosidases"/>
    <property type="match status" value="1"/>
</dbReference>
<accession>A0A9P6N2N4</accession>